<feature type="domain" description="Tlde1" evidence="1">
    <location>
        <begin position="22"/>
        <end position="111"/>
    </location>
</feature>
<dbReference type="Pfam" id="PF10908">
    <property type="entry name" value="Tlde1_dom"/>
    <property type="match status" value="1"/>
</dbReference>
<organism evidence="2 3">
    <name type="scientific">Burkholderia gladioli</name>
    <name type="common">Pseudomonas marginata</name>
    <name type="synonym">Phytomonas marginata</name>
    <dbReference type="NCBI Taxonomy" id="28095"/>
    <lineage>
        <taxon>Bacteria</taxon>
        <taxon>Pseudomonadati</taxon>
        <taxon>Pseudomonadota</taxon>
        <taxon>Betaproteobacteria</taxon>
        <taxon>Burkholderiales</taxon>
        <taxon>Burkholderiaceae</taxon>
        <taxon>Burkholderia</taxon>
    </lineage>
</organism>
<evidence type="ECO:0000313" key="2">
    <source>
        <dbReference type="EMBL" id="UWX74995.1"/>
    </source>
</evidence>
<dbReference type="EMBL" id="CP104215">
    <property type="protein sequence ID" value="UWX74995.1"/>
    <property type="molecule type" value="Genomic_DNA"/>
</dbReference>
<proteinExistence type="predicted"/>
<accession>A0AB38U4X2</accession>
<dbReference type="RefSeq" id="WP_105849313.1">
    <property type="nucleotide sequence ID" value="NZ_CADEXY010000006.1"/>
</dbReference>
<protein>
    <submittedName>
        <fullName evidence="2">DUF2778 domain-containing protein</fullName>
    </submittedName>
</protein>
<evidence type="ECO:0000313" key="3">
    <source>
        <dbReference type="Proteomes" id="UP001059745"/>
    </source>
</evidence>
<gene>
    <name evidence="2" type="ORF">NYZ96_26170</name>
</gene>
<dbReference type="Proteomes" id="UP001059745">
    <property type="component" value="Chromosome 2"/>
</dbReference>
<evidence type="ECO:0000259" key="1">
    <source>
        <dbReference type="Pfam" id="PF10908"/>
    </source>
</evidence>
<sequence length="121" mass="13077">MPWTYSQSTGQISRNGTQVGVGYSVRSAGKNNHAMQNVRSIGPIPVGTYAIGAPFHHPHAGNYTMRLTPQVGTDTLGRTGMLIHGDSIQNPGQASSGCIVQNQQIRRRIWTSGDRTLHVIP</sequence>
<dbReference type="InterPro" id="IPR021225">
    <property type="entry name" value="Tlde1_dom"/>
</dbReference>
<dbReference type="AlphaFoldDB" id="A0AB38U4X2"/>
<reference evidence="2" key="1">
    <citation type="submission" date="2022-09" db="EMBL/GenBank/DDBJ databases">
        <title>Genomic of Burkholderia gladioli.</title>
        <authorList>
            <person name="Wu H."/>
        </authorList>
    </citation>
    <scope>NUCLEOTIDE SEQUENCE</scope>
    <source>
        <strain evidence="2">ZN-S4</strain>
    </source>
</reference>
<name>A0AB38U4X2_BURGA</name>